<sequence>MEPTAKRMSFYGLIGMKANPVTKAIISLNKDKKITVTAVLEKFHVMKRGYILKHALAEGSAFCHSAIRIKTAMLS</sequence>
<evidence type="ECO:0000313" key="4">
    <source>
        <dbReference type="Proteomes" id="UP000826513"/>
    </source>
</evidence>
<dbReference type="AlphaFoldDB" id="A0A4D7DIA5"/>
<dbReference type="Proteomes" id="UP000826513">
    <property type="component" value="Chromosome 1"/>
</dbReference>
<dbReference type="RefSeq" id="WP_136954310.1">
    <property type="nucleotide sequence ID" value="NZ_CP039691.1"/>
</dbReference>
<dbReference type="STRING" id="1367849.GCA_000518585_02820"/>
<gene>
    <name evidence="1" type="ORF">CFBP5473_03180</name>
    <name evidence="2" type="ORF">J5285_02215</name>
</gene>
<dbReference type="KEGG" id="alf:CFBP5473_03180"/>
<dbReference type="EMBL" id="CP072167">
    <property type="protein sequence ID" value="QYA07570.1"/>
    <property type="molecule type" value="Genomic_DNA"/>
</dbReference>
<protein>
    <submittedName>
        <fullName evidence="1">Uncharacterized protein</fullName>
    </submittedName>
</protein>
<dbReference type="Proteomes" id="UP000298545">
    <property type="component" value="Chromosome circular"/>
</dbReference>
<reference evidence="1 3" key="1">
    <citation type="submission" date="2019-04" db="EMBL/GenBank/DDBJ databases">
        <title>Complete genome sequence of Agrobacterium larrymoorei CFBP5473.</title>
        <authorList>
            <person name="Haryono M."/>
            <person name="Chou L."/>
            <person name="Lin Y.-C."/>
            <person name="Lai E.-M."/>
            <person name="Kuo C.-H."/>
        </authorList>
    </citation>
    <scope>NUCLEOTIDE SEQUENCE [LARGE SCALE GENOMIC DNA]</scope>
    <source>
        <strain evidence="1 3">CFBP5473</strain>
    </source>
</reference>
<name>A0A4D7DIA5_9HYPH</name>
<dbReference type="EMBL" id="CP039691">
    <property type="protein sequence ID" value="QCI97003.1"/>
    <property type="molecule type" value="Genomic_DNA"/>
</dbReference>
<proteinExistence type="predicted"/>
<reference evidence="2 4" key="2">
    <citation type="submission" date="2021-03" db="EMBL/GenBank/DDBJ databases">
        <title>Rapid diversification of plasmids in a genus of pathogenic and nitrogen fixing bacteria.</title>
        <authorList>
            <person name="Weisberg A.J."/>
            <person name="Miller M."/>
            <person name="Ream W."/>
            <person name="Grunwald N.J."/>
            <person name="Chang J.H."/>
        </authorList>
    </citation>
    <scope>NUCLEOTIDE SEQUENCE [LARGE SCALE GENOMIC DNA]</scope>
    <source>
        <strain evidence="2 4">AF3.44</strain>
    </source>
</reference>
<organism evidence="1 3">
    <name type="scientific">Agrobacterium larrymoorei</name>
    <dbReference type="NCBI Taxonomy" id="160699"/>
    <lineage>
        <taxon>Bacteria</taxon>
        <taxon>Pseudomonadati</taxon>
        <taxon>Pseudomonadota</taxon>
        <taxon>Alphaproteobacteria</taxon>
        <taxon>Hyphomicrobiales</taxon>
        <taxon>Rhizobiaceae</taxon>
        <taxon>Rhizobium/Agrobacterium group</taxon>
        <taxon>Agrobacterium</taxon>
    </lineage>
</organism>
<evidence type="ECO:0000313" key="3">
    <source>
        <dbReference type="Proteomes" id="UP000298545"/>
    </source>
</evidence>
<evidence type="ECO:0000313" key="1">
    <source>
        <dbReference type="EMBL" id="QCI97003.1"/>
    </source>
</evidence>
<accession>A0A4D7DIA5</accession>
<keyword evidence="4" id="KW-1185">Reference proteome</keyword>
<evidence type="ECO:0000313" key="2">
    <source>
        <dbReference type="EMBL" id="QYA07570.1"/>
    </source>
</evidence>